<protein>
    <submittedName>
        <fullName evidence="1">Uncharacterized protein</fullName>
    </submittedName>
</protein>
<gene>
    <name evidence="1" type="ORF">QFC24_003733</name>
</gene>
<dbReference type="EMBL" id="JASBWV010000012">
    <property type="protein sequence ID" value="KAJ9123518.1"/>
    <property type="molecule type" value="Genomic_DNA"/>
</dbReference>
<evidence type="ECO:0000313" key="1">
    <source>
        <dbReference type="EMBL" id="KAJ9123518.1"/>
    </source>
</evidence>
<name>A0ACC2XHM9_9TREE</name>
<reference evidence="1" key="1">
    <citation type="submission" date="2023-04" db="EMBL/GenBank/DDBJ databases">
        <title>Draft Genome sequencing of Naganishia species isolated from polar environments using Oxford Nanopore Technology.</title>
        <authorList>
            <person name="Leo P."/>
            <person name="Venkateswaran K."/>
        </authorList>
    </citation>
    <scope>NUCLEOTIDE SEQUENCE</scope>
    <source>
        <strain evidence="1">DBVPG 5303</strain>
    </source>
</reference>
<comment type="caution">
    <text evidence="1">The sequence shown here is derived from an EMBL/GenBank/DDBJ whole genome shotgun (WGS) entry which is preliminary data.</text>
</comment>
<keyword evidence="2" id="KW-1185">Reference proteome</keyword>
<dbReference type="Proteomes" id="UP001234202">
    <property type="component" value="Unassembled WGS sequence"/>
</dbReference>
<sequence length="150" mass="17475">MPYPYNNSRLDNDIATIAALDDGYSSDEVQLAAVAESSAADADDTIDFTDILRYYWKGGNFRYYVRTAQGNILATAQDLDERFYGAREALWTFWRRKKQGRVNQSRIRAHLRYRGVDGVFGRMFWHLLTKKEQDMLYHADKKGILHKVKL</sequence>
<accession>A0ACC2XHM9</accession>
<evidence type="ECO:0000313" key="2">
    <source>
        <dbReference type="Proteomes" id="UP001234202"/>
    </source>
</evidence>
<organism evidence="1 2">
    <name type="scientific">Naganishia onofrii</name>
    <dbReference type="NCBI Taxonomy" id="1851511"/>
    <lineage>
        <taxon>Eukaryota</taxon>
        <taxon>Fungi</taxon>
        <taxon>Dikarya</taxon>
        <taxon>Basidiomycota</taxon>
        <taxon>Agaricomycotina</taxon>
        <taxon>Tremellomycetes</taxon>
        <taxon>Filobasidiales</taxon>
        <taxon>Filobasidiaceae</taxon>
        <taxon>Naganishia</taxon>
    </lineage>
</organism>
<proteinExistence type="predicted"/>